<keyword evidence="5" id="KW-1185">Reference proteome</keyword>
<dbReference type="PANTHER" id="PTHR16305:SF35">
    <property type="entry name" value="TRANSCRIPTIONAL ACTIVATOR DOMAIN"/>
    <property type="match status" value="1"/>
</dbReference>
<evidence type="ECO:0000313" key="4">
    <source>
        <dbReference type="EMBL" id="GGE76887.1"/>
    </source>
</evidence>
<dbReference type="EMBL" id="BMIS01000014">
    <property type="protein sequence ID" value="GGE76887.1"/>
    <property type="molecule type" value="Genomic_DNA"/>
</dbReference>
<evidence type="ECO:0000256" key="2">
    <source>
        <dbReference type="ARBA" id="ARBA00022840"/>
    </source>
</evidence>
<accession>A0A917AUL7</accession>
<evidence type="ECO:0000256" key="1">
    <source>
        <dbReference type="ARBA" id="ARBA00022741"/>
    </source>
</evidence>
<dbReference type="GO" id="GO:0042802">
    <property type="term" value="F:identical protein binding"/>
    <property type="evidence" value="ECO:0007669"/>
    <property type="project" value="InterPro"/>
</dbReference>
<evidence type="ECO:0000259" key="3">
    <source>
        <dbReference type="PROSITE" id="PS50043"/>
    </source>
</evidence>
<dbReference type="Pfam" id="PF07721">
    <property type="entry name" value="TPR_4"/>
    <property type="match status" value="4"/>
</dbReference>
<protein>
    <submittedName>
        <fullName evidence="4">LuxR family transcriptional regulator</fullName>
    </submittedName>
</protein>
<dbReference type="GO" id="GO:0006355">
    <property type="term" value="P:regulation of DNA-templated transcription"/>
    <property type="evidence" value="ECO:0007669"/>
    <property type="project" value="InterPro"/>
</dbReference>
<evidence type="ECO:0000313" key="5">
    <source>
        <dbReference type="Proteomes" id="UP000633136"/>
    </source>
</evidence>
<proteinExistence type="predicted"/>
<dbReference type="CDD" id="cd06170">
    <property type="entry name" value="LuxR_C_like"/>
    <property type="match status" value="1"/>
</dbReference>
<keyword evidence="2" id="KW-0067">ATP-binding</keyword>
<comment type="caution">
    <text evidence="4">The sequence shown here is derived from an EMBL/GenBank/DDBJ whole genome shotgun (WGS) entry which is preliminary data.</text>
</comment>
<dbReference type="InterPro" id="IPR019734">
    <property type="entry name" value="TPR_rpt"/>
</dbReference>
<dbReference type="GO" id="GO:0003677">
    <property type="term" value="F:DNA binding"/>
    <property type="evidence" value="ECO:0007669"/>
    <property type="project" value="InterPro"/>
</dbReference>
<dbReference type="PRINTS" id="PR00038">
    <property type="entry name" value="HTHLUXR"/>
</dbReference>
<dbReference type="GO" id="GO:0005737">
    <property type="term" value="C:cytoplasm"/>
    <property type="evidence" value="ECO:0007669"/>
    <property type="project" value="TreeGrafter"/>
</dbReference>
<dbReference type="Proteomes" id="UP000633136">
    <property type="component" value="Unassembled WGS sequence"/>
</dbReference>
<dbReference type="RefSeq" id="WP_188686346.1">
    <property type="nucleotide sequence ID" value="NZ_BMIS01000014.1"/>
</dbReference>
<dbReference type="Gene3D" id="1.10.10.10">
    <property type="entry name" value="Winged helix-like DNA-binding domain superfamily/Winged helix DNA-binding domain"/>
    <property type="match status" value="1"/>
</dbReference>
<keyword evidence="1" id="KW-0547">Nucleotide-binding</keyword>
<dbReference type="GO" id="GO:0005524">
    <property type="term" value="F:ATP binding"/>
    <property type="evidence" value="ECO:0007669"/>
    <property type="project" value="UniProtKB-KW"/>
</dbReference>
<gene>
    <name evidence="4" type="ORF">GCM10011401_25320</name>
</gene>
<sequence>MPASGGRLVVLRGASRSGRSSVLRALQEKHPESTDVLVGTAWLRQTPYALLRQSTAGFDLPTSGADLNRSDMEGQITAAEVLLSRLPTADQEPRIIAVDDAALSDQASLQVLTLVARRIRHSSALIVIAVSPENMADLDPDFVRLLADPMNLAVDIPALQIDDVAELARRQGMTDIGDHEAAMLLQYSGGRLTVLQEIMAALPEGAFPTDHADVPLPPSVVQEVLLPLRETDSPTLRNLVAALTVLGDTHDLERLGHVAATGDDTSRAVDLGLSCGVLTERNTAGLRVLGFSHPAAPRVVSDDMLPSTRRALHRRAADTAPEPEERLCHLAEAAQGPDLDLAAALNDAAEVAERRGRWEDSSRLKFSAVKVLPPSAERDRQLLSGIDALASAGHVTDLLPWLEAGKEVPFSQSRDAVLANVAIHRGKAAEADDLLSRASASDALTSESDAHVALRRTLDALSRWDGQQLCSWAARAMDLSDPEEPAHVESLAMRGVGLAAQGDFREAERTIDEIARRSALGAQKQRFHLCNGWVLLRQGKLREAVRELEAAVPTRYERGSMRISLWARGWLARTQYLLGEWDDALRTADRGLTESSAAGIALVSPLLHWTAAEIRLWRGHSPQTVMRRATNGASLSDYLAMQVPARLVRAVAANVRGDHLGRAAALQPLLDVDPWTSERTSFWPWHAELVDALIAVGRDREARRASDQMMALADPSNRHVYALALTSRARVLGAQGDTGQAEKRFDEASQLLGQADDQPTTQAQVLLNRGQMLRRANRRREAVTWLSRAREFYEGVGATVLIDRCDRELRATGMSGHGQDAGSNLRDEPDVSSHFTLTPQEHAVSDLVAQGMTNSEVAQKLFIAEKTVQYHLTNVYAKFGIRSRTELASRWLGDHGSLP</sequence>
<dbReference type="GO" id="GO:0004016">
    <property type="term" value="F:adenylate cyclase activity"/>
    <property type="evidence" value="ECO:0007669"/>
    <property type="project" value="TreeGrafter"/>
</dbReference>
<dbReference type="InterPro" id="IPR036388">
    <property type="entry name" value="WH-like_DNA-bd_sf"/>
</dbReference>
<feature type="domain" description="HTH luxR-type" evidence="3">
    <location>
        <begin position="830"/>
        <end position="896"/>
    </location>
</feature>
<reference evidence="4" key="2">
    <citation type="submission" date="2020-09" db="EMBL/GenBank/DDBJ databases">
        <authorList>
            <person name="Sun Q."/>
            <person name="Zhou Y."/>
        </authorList>
    </citation>
    <scope>NUCLEOTIDE SEQUENCE</scope>
    <source>
        <strain evidence="4">CGMCC 1.15388</strain>
    </source>
</reference>
<dbReference type="Gene3D" id="1.25.40.10">
    <property type="entry name" value="Tetratricopeptide repeat domain"/>
    <property type="match status" value="2"/>
</dbReference>
<dbReference type="InterPro" id="IPR016032">
    <property type="entry name" value="Sig_transdc_resp-reg_C-effctor"/>
</dbReference>
<dbReference type="InterPro" id="IPR011717">
    <property type="entry name" value="TPR-4"/>
</dbReference>
<dbReference type="SUPFAM" id="SSF48452">
    <property type="entry name" value="TPR-like"/>
    <property type="match status" value="1"/>
</dbReference>
<dbReference type="InterPro" id="IPR000792">
    <property type="entry name" value="Tscrpt_reg_LuxR_C"/>
</dbReference>
<organism evidence="4 5">
    <name type="scientific">Nesterenkonia cremea</name>
    <dbReference type="NCBI Taxonomy" id="1882340"/>
    <lineage>
        <taxon>Bacteria</taxon>
        <taxon>Bacillati</taxon>
        <taxon>Actinomycetota</taxon>
        <taxon>Actinomycetes</taxon>
        <taxon>Micrococcales</taxon>
        <taxon>Micrococcaceae</taxon>
        <taxon>Nesterenkonia</taxon>
    </lineage>
</organism>
<dbReference type="SMART" id="SM00421">
    <property type="entry name" value="HTH_LUXR"/>
    <property type="match status" value="1"/>
</dbReference>
<dbReference type="PROSITE" id="PS00622">
    <property type="entry name" value="HTH_LUXR_1"/>
    <property type="match status" value="1"/>
</dbReference>
<name>A0A917AUL7_9MICC</name>
<dbReference type="InterPro" id="IPR011990">
    <property type="entry name" value="TPR-like_helical_dom_sf"/>
</dbReference>
<dbReference type="Pfam" id="PF00196">
    <property type="entry name" value="GerE"/>
    <property type="match status" value="1"/>
</dbReference>
<reference evidence="4" key="1">
    <citation type="journal article" date="2014" name="Int. J. Syst. Evol. Microbiol.">
        <title>Complete genome sequence of Corynebacterium casei LMG S-19264T (=DSM 44701T), isolated from a smear-ripened cheese.</title>
        <authorList>
            <consortium name="US DOE Joint Genome Institute (JGI-PGF)"/>
            <person name="Walter F."/>
            <person name="Albersmeier A."/>
            <person name="Kalinowski J."/>
            <person name="Ruckert C."/>
        </authorList>
    </citation>
    <scope>NUCLEOTIDE SEQUENCE</scope>
    <source>
        <strain evidence="4">CGMCC 1.15388</strain>
    </source>
</reference>
<dbReference type="SUPFAM" id="SSF46894">
    <property type="entry name" value="C-terminal effector domain of the bipartite response regulators"/>
    <property type="match status" value="1"/>
</dbReference>
<dbReference type="PROSITE" id="PS50043">
    <property type="entry name" value="HTH_LUXR_2"/>
    <property type="match status" value="1"/>
</dbReference>
<dbReference type="PANTHER" id="PTHR16305">
    <property type="entry name" value="TESTICULAR SOLUBLE ADENYLYL CYCLASE"/>
    <property type="match status" value="1"/>
</dbReference>
<dbReference type="AlphaFoldDB" id="A0A917AUL7"/>
<dbReference type="SMART" id="SM00028">
    <property type="entry name" value="TPR"/>
    <property type="match status" value="2"/>
</dbReference>